<dbReference type="InterPro" id="IPR003410">
    <property type="entry name" value="HYR_dom"/>
</dbReference>
<dbReference type="Proteomes" id="UP001152320">
    <property type="component" value="Chromosome 22"/>
</dbReference>
<name>A0A9Q0YGG8_HOLLE</name>
<evidence type="ECO:0000313" key="4">
    <source>
        <dbReference type="Proteomes" id="UP001152320"/>
    </source>
</evidence>
<gene>
    <name evidence="3" type="ORF">HOLleu_40714</name>
</gene>
<dbReference type="PANTHER" id="PTHR24273">
    <property type="entry name" value="FI04643P-RELATED"/>
    <property type="match status" value="1"/>
</dbReference>
<comment type="caution">
    <text evidence="3">The sequence shown here is derived from an EMBL/GenBank/DDBJ whole genome shotgun (WGS) entry which is preliminary data.</text>
</comment>
<evidence type="ECO:0000313" key="3">
    <source>
        <dbReference type="EMBL" id="KAJ8020970.1"/>
    </source>
</evidence>
<accession>A0A9Q0YGG8</accession>
<organism evidence="3 4">
    <name type="scientific">Holothuria leucospilota</name>
    <name type="common">Black long sea cucumber</name>
    <name type="synonym">Mertensiothuria leucospilota</name>
    <dbReference type="NCBI Taxonomy" id="206669"/>
    <lineage>
        <taxon>Eukaryota</taxon>
        <taxon>Metazoa</taxon>
        <taxon>Echinodermata</taxon>
        <taxon>Eleutherozoa</taxon>
        <taxon>Echinozoa</taxon>
        <taxon>Holothuroidea</taxon>
        <taxon>Aspidochirotacea</taxon>
        <taxon>Aspidochirotida</taxon>
        <taxon>Holothuriidae</taxon>
        <taxon>Holothuria</taxon>
    </lineage>
</organism>
<dbReference type="PANTHER" id="PTHR24273:SF32">
    <property type="entry name" value="HYALIN"/>
    <property type="match status" value="1"/>
</dbReference>
<feature type="domain" description="HYR" evidence="2">
    <location>
        <begin position="61"/>
        <end position="145"/>
    </location>
</feature>
<protein>
    <submittedName>
        <fullName evidence="3">Sushi, von Willebrand factor type A, EGF and pentraxin domain-containing protein 1</fullName>
    </submittedName>
</protein>
<reference evidence="3" key="1">
    <citation type="submission" date="2021-10" db="EMBL/GenBank/DDBJ databases">
        <title>Tropical sea cucumber genome reveals ecological adaptation and Cuvierian tubules defense mechanism.</title>
        <authorList>
            <person name="Chen T."/>
        </authorList>
    </citation>
    <scope>NUCLEOTIDE SEQUENCE</scope>
    <source>
        <strain evidence="3">Nanhai2018</strain>
        <tissue evidence="3">Muscle</tissue>
    </source>
</reference>
<dbReference type="EMBL" id="JAIZAY010000022">
    <property type="protein sequence ID" value="KAJ8020970.1"/>
    <property type="molecule type" value="Genomic_DNA"/>
</dbReference>
<keyword evidence="4" id="KW-1185">Reference proteome</keyword>
<dbReference type="AlphaFoldDB" id="A0A9Q0YGG8"/>
<evidence type="ECO:0000259" key="2">
    <source>
        <dbReference type="PROSITE" id="PS50825"/>
    </source>
</evidence>
<sequence length="230" mass="24240">MSTMVSWAVPTFDDNSGMTTIDNNYSPGDSFPIGEVEVIYSAMDGSGNTAVCSFFVIVSDMEAPTFQNCPMGDVMVAYSATSGNLTAAVWPDIVATDNDASINVTVTSTYQSGDLFPLGITPVNVTAVDDYGNIALCQFDVVVFDGIPPYFSFCPPPVTVPTDLGLMTKNLSVLAVAVDNSGEVTLTPDMEIQAFPVGTTNIVFESIDSSGNVAMCNTSVIVQGELVLFL</sequence>
<feature type="domain" description="HYR" evidence="2">
    <location>
        <begin position="146"/>
        <end position="224"/>
    </location>
</feature>
<keyword evidence="1" id="KW-0677">Repeat</keyword>
<feature type="domain" description="HYR" evidence="2">
    <location>
        <begin position="1"/>
        <end position="60"/>
    </location>
</feature>
<proteinExistence type="predicted"/>
<dbReference type="Pfam" id="PF02494">
    <property type="entry name" value="HYR"/>
    <property type="match status" value="2"/>
</dbReference>
<dbReference type="PROSITE" id="PS50825">
    <property type="entry name" value="HYR"/>
    <property type="match status" value="3"/>
</dbReference>
<evidence type="ECO:0000256" key="1">
    <source>
        <dbReference type="ARBA" id="ARBA00022737"/>
    </source>
</evidence>
<dbReference type="OrthoDB" id="6515930at2759"/>